<dbReference type="GO" id="GO:0072686">
    <property type="term" value="C:mitotic spindle"/>
    <property type="evidence" value="ECO:0007669"/>
    <property type="project" value="TreeGrafter"/>
</dbReference>
<dbReference type="InterPro" id="IPR005314">
    <property type="entry name" value="Peptidase_C50"/>
</dbReference>
<reference evidence="2" key="1">
    <citation type="submission" date="2013-09" db="EMBL/GenBank/DDBJ databases">
        <title>Corchorus olitorius genome sequencing.</title>
        <authorList>
            <person name="Alam M."/>
            <person name="Haque M.S."/>
            <person name="Islam M.S."/>
            <person name="Emdad E.M."/>
            <person name="Islam M.M."/>
            <person name="Ahmed B."/>
            <person name="Halim A."/>
            <person name="Hossen Q.M.M."/>
            <person name="Hossain M.Z."/>
            <person name="Ahmed R."/>
            <person name="Khan M.M."/>
            <person name="Islam R."/>
            <person name="Rashid M.M."/>
            <person name="Khan S.A."/>
            <person name="Rahman M.S."/>
            <person name="Alam M."/>
            <person name="Yahiya A.S."/>
            <person name="Khan M.S."/>
            <person name="Azam M.S."/>
            <person name="Haque T."/>
            <person name="Lashkar M.Z.H."/>
            <person name="Akhand A.I."/>
            <person name="Morshed G."/>
            <person name="Roy S."/>
            <person name="Uddin K.S."/>
            <person name="Rabeya T."/>
            <person name="Hossain A.S."/>
            <person name="Chowdhury A."/>
            <person name="Snigdha A.R."/>
            <person name="Mortoza M.S."/>
            <person name="Matin S.A."/>
            <person name="Hoque S.M.E."/>
            <person name="Islam M.K."/>
            <person name="Roy D.K."/>
            <person name="Haider R."/>
            <person name="Moosa M.M."/>
            <person name="Elias S.M."/>
            <person name="Hasan A.M."/>
            <person name="Jahan S."/>
            <person name="Shafiuddin M."/>
            <person name="Mahmood N."/>
            <person name="Shommy N.S."/>
        </authorList>
    </citation>
    <scope>NUCLEOTIDE SEQUENCE [LARGE SCALE GENOMIC DNA]</scope>
    <source>
        <strain evidence="2">cv. O-4</strain>
    </source>
</reference>
<sequence length="74" mass="8104">MGCCSGSLWLQGCYIPKGISLSYLQAGSPVIIANLWEVTSGDIDEFGMAIVDTLSCEREKMVKESETMKIKGRK</sequence>
<dbReference type="OrthoDB" id="1035996at2759"/>
<dbReference type="GO" id="GO:0005737">
    <property type="term" value="C:cytoplasm"/>
    <property type="evidence" value="ECO:0007669"/>
    <property type="project" value="TreeGrafter"/>
</dbReference>
<dbReference type="AlphaFoldDB" id="A0A1R3FVR9"/>
<dbReference type="PANTHER" id="PTHR12792">
    <property type="entry name" value="EXTRA SPINDLE POLES 1-RELATED"/>
    <property type="match status" value="1"/>
</dbReference>
<dbReference type="STRING" id="93759.A0A1R3FVR9"/>
<dbReference type="GO" id="GO:0005634">
    <property type="term" value="C:nucleus"/>
    <property type="evidence" value="ECO:0007669"/>
    <property type="project" value="InterPro"/>
</dbReference>
<evidence type="ECO:0000313" key="1">
    <source>
        <dbReference type="EMBL" id="OMO49856.1"/>
    </source>
</evidence>
<protein>
    <submittedName>
        <fullName evidence="1">Peptidase C50, separase</fullName>
    </submittedName>
</protein>
<dbReference type="GO" id="GO:0006508">
    <property type="term" value="P:proteolysis"/>
    <property type="evidence" value="ECO:0007669"/>
    <property type="project" value="InterPro"/>
</dbReference>
<organism evidence="1 2">
    <name type="scientific">Corchorus olitorius</name>
    <dbReference type="NCBI Taxonomy" id="93759"/>
    <lineage>
        <taxon>Eukaryota</taxon>
        <taxon>Viridiplantae</taxon>
        <taxon>Streptophyta</taxon>
        <taxon>Embryophyta</taxon>
        <taxon>Tracheophyta</taxon>
        <taxon>Spermatophyta</taxon>
        <taxon>Magnoliopsida</taxon>
        <taxon>eudicotyledons</taxon>
        <taxon>Gunneridae</taxon>
        <taxon>Pentapetalae</taxon>
        <taxon>rosids</taxon>
        <taxon>malvids</taxon>
        <taxon>Malvales</taxon>
        <taxon>Malvaceae</taxon>
        <taxon>Grewioideae</taxon>
        <taxon>Apeibeae</taxon>
        <taxon>Corchorus</taxon>
    </lineage>
</organism>
<dbReference type="Proteomes" id="UP000187203">
    <property type="component" value="Unassembled WGS sequence"/>
</dbReference>
<dbReference type="EMBL" id="AWUE01024755">
    <property type="protein sequence ID" value="OMO49856.1"/>
    <property type="molecule type" value="Genomic_DNA"/>
</dbReference>
<dbReference type="Pfam" id="PF03568">
    <property type="entry name" value="Separin_C"/>
    <property type="match status" value="1"/>
</dbReference>
<dbReference type="GO" id="GO:0004197">
    <property type="term" value="F:cysteine-type endopeptidase activity"/>
    <property type="evidence" value="ECO:0007669"/>
    <property type="project" value="InterPro"/>
</dbReference>
<gene>
    <name evidence="1" type="ORF">COLO4_38329</name>
</gene>
<accession>A0A1R3FVR9</accession>
<name>A0A1R3FVR9_9ROSI</name>
<dbReference type="GO" id="GO:0051307">
    <property type="term" value="P:meiotic chromosome separation"/>
    <property type="evidence" value="ECO:0007669"/>
    <property type="project" value="TreeGrafter"/>
</dbReference>
<keyword evidence="2" id="KW-1185">Reference proteome</keyword>
<comment type="caution">
    <text evidence="1">The sequence shown here is derived from an EMBL/GenBank/DDBJ whole genome shotgun (WGS) entry which is preliminary data.</text>
</comment>
<dbReference type="PANTHER" id="PTHR12792:SF0">
    <property type="entry name" value="SEPARIN"/>
    <property type="match status" value="1"/>
</dbReference>
<evidence type="ECO:0000313" key="2">
    <source>
        <dbReference type="Proteomes" id="UP000187203"/>
    </source>
</evidence>
<proteinExistence type="predicted"/>